<comment type="caution">
    <text evidence="4">The sequence shown here is derived from an EMBL/GenBank/DDBJ whole genome shotgun (WGS) entry which is preliminary data.</text>
</comment>
<feature type="transmembrane region" description="Helical" evidence="2">
    <location>
        <begin position="88"/>
        <end position="117"/>
    </location>
</feature>
<dbReference type="SUPFAM" id="SSF101307">
    <property type="entry name" value="YutG-like"/>
    <property type="match status" value="1"/>
</dbReference>
<dbReference type="GO" id="GO:0005886">
    <property type="term" value="C:plasma membrane"/>
    <property type="evidence" value="ECO:0007669"/>
    <property type="project" value="UniProtKB-SubCell"/>
</dbReference>
<evidence type="ECO:0000313" key="4">
    <source>
        <dbReference type="EMBL" id="PWC30888.1"/>
    </source>
</evidence>
<dbReference type="CDD" id="cd06971">
    <property type="entry name" value="PgpA"/>
    <property type="match status" value="1"/>
</dbReference>
<dbReference type="PANTHER" id="PTHR36305:SF1">
    <property type="entry name" value="PHOSPHATIDYLGLYCEROPHOSPHATASE A"/>
    <property type="match status" value="1"/>
</dbReference>
<dbReference type="UniPathway" id="UPA00084">
    <property type="reaction ID" value="UER00504"/>
</dbReference>
<comment type="function">
    <text evidence="1">Lipid phosphatase which dephosphorylates phosphatidylglycerophosphate (PGP) to phosphatidylglycerol (PG).</text>
</comment>
<accession>A0A2U1VAE8</accession>
<keyword evidence="1 2" id="KW-0812">Transmembrane</keyword>
<dbReference type="Pfam" id="PF04608">
    <property type="entry name" value="PgpA"/>
    <property type="match status" value="1"/>
</dbReference>
<evidence type="ECO:0000313" key="5">
    <source>
        <dbReference type="Proteomes" id="UP000245048"/>
    </source>
</evidence>
<feature type="domain" description="YutG/PgpA" evidence="3">
    <location>
        <begin position="23"/>
        <end position="155"/>
    </location>
</feature>
<keyword evidence="1" id="KW-0460">Magnesium</keyword>
<dbReference type="InterPro" id="IPR026037">
    <property type="entry name" value="PgpA"/>
</dbReference>
<evidence type="ECO:0000256" key="2">
    <source>
        <dbReference type="SAM" id="Phobius"/>
    </source>
</evidence>
<evidence type="ECO:0000259" key="3">
    <source>
        <dbReference type="Pfam" id="PF04608"/>
    </source>
</evidence>
<feature type="transmembrane region" description="Helical" evidence="2">
    <location>
        <begin position="138"/>
        <end position="164"/>
    </location>
</feature>
<keyword evidence="1" id="KW-0595">Phospholipid degradation</keyword>
<comment type="subcellular location">
    <subcellularLocation>
        <location evidence="1">Cell inner membrane</location>
        <topology evidence="1">Multi-pass membrane protein</topology>
    </subcellularLocation>
</comment>
<dbReference type="InterPro" id="IPR007686">
    <property type="entry name" value="YutG/PgpA"/>
</dbReference>
<keyword evidence="1" id="KW-0443">Lipid metabolism</keyword>
<keyword evidence="2" id="KW-1133">Transmembrane helix</keyword>
<dbReference type="GO" id="GO:0009395">
    <property type="term" value="P:phospholipid catabolic process"/>
    <property type="evidence" value="ECO:0007669"/>
    <property type="project" value="UniProtKB-KW"/>
</dbReference>
<keyword evidence="1 2" id="KW-0472">Membrane</keyword>
<proteinExistence type="predicted"/>
<dbReference type="GO" id="GO:0008962">
    <property type="term" value="F:phosphatidylglycerophosphatase activity"/>
    <property type="evidence" value="ECO:0007669"/>
    <property type="project" value="UniProtKB-EC"/>
</dbReference>
<dbReference type="EMBL" id="PDOA01000001">
    <property type="protein sequence ID" value="PWC30888.1"/>
    <property type="molecule type" value="Genomic_DNA"/>
</dbReference>
<dbReference type="InterPro" id="IPR036681">
    <property type="entry name" value="PgpA-like_sf"/>
</dbReference>
<dbReference type="GO" id="GO:0046872">
    <property type="term" value="F:metal ion binding"/>
    <property type="evidence" value="ECO:0007669"/>
    <property type="project" value="UniProtKB-KW"/>
</dbReference>
<dbReference type="PANTHER" id="PTHR36305">
    <property type="entry name" value="PHOSPHATIDYLGLYCEROPHOSPHATASE A"/>
    <property type="match status" value="1"/>
</dbReference>
<organism evidence="4 5">
    <name type="scientific">Teichococcus aestuarii</name>
    <dbReference type="NCBI Taxonomy" id="568898"/>
    <lineage>
        <taxon>Bacteria</taxon>
        <taxon>Pseudomonadati</taxon>
        <taxon>Pseudomonadota</taxon>
        <taxon>Alphaproteobacteria</taxon>
        <taxon>Acetobacterales</taxon>
        <taxon>Roseomonadaceae</taxon>
        <taxon>Roseomonas</taxon>
    </lineage>
</organism>
<keyword evidence="1" id="KW-1208">Phospholipid metabolism</keyword>
<dbReference type="EC" id="3.1.3.27" evidence="1"/>
<dbReference type="OrthoDB" id="9804091at2"/>
<feature type="transmembrane region" description="Helical" evidence="2">
    <location>
        <begin position="44"/>
        <end position="68"/>
    </location>
</feature>
<name>A0A2U1VAE8_9PROT</name>
<keyword evidence="1" id="KW-0997">Cell inner membrane</keyword>
<keyword evidence="1" id="KW-1003">Cell membrane</keyword>
<keyword evidence="5" id="KW-1185">Reference proteome</keyword>
<keyword evidence="1" id="KW-0378">Hydrolase</keyword>
<evidence type="ECO:0000256" key="1">
    <source>
        <dbReference type="PIRNR" id="PIRNR006162"/>
    </source>
</evidence>
<dbReference type="Proteomes" id="UP000245048">
    <property type="component" value="Unassembled WGS sequence"/>
</dbReference>
<comment type="pathway">
    <text evidence="1">Phospholipid metabolism; phosphatidylglycerol biosynthesis; phosphatidylglycerol from CDP-diacylglycerol: step 2/2.</text>
</comment>
<reference evidence="5" key="1">
    <citation type="submission" date="2017-10" db="EMBL/GenBank/DDBJ databases">
        <authorList>
            <person name="Toshchakov S.V."/>
            <person name="Goeva M.A."/>
        </authorList>
    </citation>
    <scope>NUCLEOTIDE SEQUENCE [LARGE SCALE GENOMIC DNA]</scope>
    <source>
        <strain evidence="5">JR1/69-1-13</strain>
    </source>
</reference>
<dbReference type="GO" id="GO:0006655">
    <property type="term" value="P:phosphatidylglycerol biosynthetic process"/>
    <property type="evidence" value="ECO:0007669"/>
    <property type="project" value="UniProtKB-UniPathway"/>
</dbReference>
<comment type="cofactor">
    <cofactor evidence="1">
        <name>Mg(2+)</name>
        <dbReference type="ChEBI" id="CHEBI:18420"/>
    </cofactor>
</comment>
<dbReference type="AlphaFoldDB" id="A0A2U1VAE8"/>
<keyword evidence="1" id="KW-0442">Lipid degradation</keyword>
<comment type="catalytic activity">
    <reaction evidence="1">
        <text>a 1,2-diacyl-sn-glycero-3-phospho-(1'-sn-glycero-3'-phosphate) + H2O = a 1,2-diacyl-sn-glycero-3-phospho-(1'-sn-glycerol) + phosphate</text>
        <dbReference type="Rhea" id="RHEA:33751"/>
        <dbReference type="ChEBI" id="CHEBI:15377"/>
        <dbReference type="ChEBI" id="CHEBI:43474"/>
        <dbReference type="ChEBI" id="CHEBI:60110"/>
        <dbReference type="ChEBI" id="CHEBI:64716"/>
        <dbReference type="EC" id="3.1.3.27"/>
    </reaction>
</comment>
<keyword evidence="1" id="KW-0479">Metal-binding</keyword>
<gene>
    <name evidence="4" type="ORF">CR165_01040</name>
</gene>
<dbReference type="PIRSF" id="PIRSF006162">
    <property type="entry name" value="PgpA"/>
    <property type="match status" value="1"/>
</dbReference>
<protein>
    <recommendedName>
        <fullName evidence="1">Phosphatidylglycerophosphatase A</fullName>
        <ecNumber evidence="1">3.1.3.27</ecNumber>
    </recommendedName>
    <alternativeName>
        <fullName evidence="1">Phosphatidylglycerolphosphate phosphatase A</fullName>
    </alternativeName>
</protein>
<sequence length="169" mass="16763">MAPAPLPVPTPALAAGGLLPRLVASMGGVGFLRPAPGSWGSALVLPAALLGPEGCLALAALLALLGWWAVERLPEARADPGWVVVDEGAGQCLALAALPLGAGAPGLILAFLLFRLFDIAKPGPVGWADRRKGSTGVMLDDIIAGALAATVILALRAAAAALGLPEGGF</sequence>